<evidence type="ECO:0000313" key="3">
    <source>
        <dbReference type="EnsemblProtists" id="Phyra75306"/>
    </source>
</evidence>
<feature type="domain" description="HAT C-terminal dimerisation" evidence="2">
    <location>
        <begin position="634"/>
        <end position="671"/>
    </location>
</feature>
<evidence type="ECO:0000256" key="1">
    <source>
        <dbReference type="SAM" id="MobiDB-lite"/>
    </source>
</evidence>
<dbReference type="GO" id="GO:0005634">
    <property type="term" value="C:nucleus"/>
    <property type="evidence" value="ECO:0000318"/>
    <property type="project" value="GO_Central"/>
</dbReference>
<dbReference type="GO" id="GO:0046983">
    <property type="term" value="F:protein dimerization activity"/>
    <property type="evidence" value="ECO:0007669"/>
    <property type="project" value="InterPro"/>
</dbReference>
<dbReference type="VEuPathDB" id="FungiDB:KRP23_6283"/>
<dbReference type="Proteomes" id="UP000005238">
    <property type="component" value="Unassembled WGS sequence"/>
</dbReference>
<dbReference type="VEuPathDB" id="FungiDB:KRP22_5660"/>
<keyword evidence="4" id="KW-1185">Reference proteome</keyword>
<dbReference type="GO" id="GO:0006357">
    <property type="term" value="P:regulation of transcription by RNA polymerase II"/>
    <property type="evidence" value="ECO:0000318"/>
    <property type="project" value="GO_Central"/>
</dbReference>
<sequence>MSNSLDHRGLTLFKCPRIRRPEYWQFIKLVAPPGRTLPAGQTRWSTDDVTEAYCLQCKEAFSFRKGSSNSVRNHMQKLHPRELKNYLAMRETEEKAPATTEQAQRNGKRSSSESSGGEDISMEPSDNQGPAPKKGRTASKVRPEMSRREYYGDPTAMHLMIKWVCCSFQPLSVVTDASFDRLIQFLSQGKATVPDRTTMCRIVEQKAADLRFKTMVQVQKEVGHFSLSAEIWQTHYDSNWGGRFRYLALLCHHMNTNFESATLPLGVVYVPFPEDGGADALGEHLKAILREWQLPKNNLSLLLSNNDKISCHVASALEAKRFPDIWAVVHTSLLRWIWRPRDLGNPNATTAAPNAGTSVRSKQTAQSNVWGVIADLRALADALDYNWEVKQTLLRAQITGGDDESLKIRKTDCTSWEQVYDLLTELMVWRPSINRFFASLDTENDEEMAHNIPEPTAKMWFVAEALLLLLRTLREVQVITTSDKARTLPFMIHCLVISKHQLNQENVLDGLIKQYRLMYGFDATEISRDLVMLQKSVIESLRANFDDLLSEMMWCSLLDPRYAKMEHVGESERERCQLALVKETVDLFREDTPAQGLMRTLLQEETAPPLDDVRIEETRMCVADEVSAYLTKHQKREARITDPFKWWRDNRKRYPFLSKLARVWLGTVGCSSSAIGGLQRDIPHEVTVDNELHAETEDEHEAIINMLYLHVSLREPKDMELK</sequence>
<reference evidence="3" key="2">
    <citation type="submission" date="2015-06" db="UniProtKB">
        <authorList>
            <consortium name="EnsemblProtists"/>
        </authorList>
    </citation>
    <scope>IDENTIFICATION</scope>
    <source>
        <strain evidence="3">Pr102</strain>
    </source>
</reference>
<protein>
    <recommendedName>
        <fullName evidence="2">HAT C-terminal dimerisation domain-containing protein</fullName>
    </recommendedName>
</protein>
<dbReference type="OMA" id="EYWQFIK"/>
<dbReference type="PANTHER" id="PTHR46169">
    <property type="entry name" value="DNA REPLICATION-RELATED ELEMENT FACTOR, ISOFORM A"/>
    <property type="match status" value="1"/>
</dbReference>
<reference evidence="4" key="1">
    <citation type="journal article" date="2006" name="Science">
        <title>Phytophthora genome sequences uncover evolutionary origins and mechanisms of pathogenesis.</title>
        <authorList>
            <person name="Tyler B.M."/>
            <person name="Tripathy S."/>
            <person name="Zhang X."/>
            <person name="Dehal P."/>
            <person name="Jiang R.H."/>
            <person name="Aerts A."/>
            <person name="Arredondo F.D."/>
            <person name="Baxter L."/>
            <person name="Bensasson D."/>
            <person name="Beynon J.L."/>
            <person name="Chapman J."/>
            <person name="Damasceno C.M."/>
            <person name="Dorrance A.E."/>
            <person name="Dou D."/>
            <person name="Dickerman A.W."/>
            <person name="Dubchak I.L."/>
            <person name="Garbelotto M."/>
            <person name="Gijzen M."/>
            <person name="Gordon S.G."/>
            <person name="Govers F."/>
            <person name="Grunwald N.J."/>
            <person name="Huang W."/>
            <person name="Ivors K.L."/>
            <person name="Jones R.W."/>
            <person name="Kamoun S."/>
            <person name="Krampis K."/>
            <person name="Lamour K.H."/>
            <person name="Lee M.K."/>
            <person name="McDonald W.H."/>
            <person name="Medina M."/>
            <person name="Meijer H.J."/>
            <person name="Nordberg E.K."/>
            <person name="Maclean D.J."/>
            <person name="Ospina-Giraldo M.D."/>
            <person name="Morris P.F."/>
            <person name="Phuntumart V."/>
            <person name="Putnam N.H."/>
            <person name="Rash S."/>
            <person name="Rose J.K."/>
            <person name="Sakihama Y."/>
            <person name="Salamov A.A."/>
            <person name="Savidor A."/>
            <person name="Scheuring C.F."/>
            <person name="Smith B.M."/>
            <person name="Sobral B.W."/>
            <person name="Terry A."/>
            <person name="Torto-Alalibo T.A."/>
            <person name="Win J."/>
            <person name="Xu Z."/>
            <person name="Zhang H."/>
            <person name="Grigoriev I.V."/>
            <person name="Rokhsar D.S."/>
            <person name="Boore J.L."/>
        </authorList>
    </citation>
    <scope>NUCLEOTIDE SEQUENCE [LARGE SCALE GENOMIC DNA]</scope>
    <source>
        <strain evidence="4">Pr102</strain>
    </source>
</reference>
<dbReference type="SUPFAM" id="SSF140996">
    <property type="entry name" value="Hermes dimerisation domain"/>
    <property type="match status" value="1"/>
</dbReference>
<accession>H3GHC0</accession>
<name>H3GHC0_PHYRM</name>
<dbReference type="EMBL" id="DS566009">
    <property type="status" value="NOT_ANNOTATED_CDS"/>
    <property type="molecule type" value="Genomic_DNA"/>
</dbReference>
<evidence type="ECO:0000259" key="2">
    <source>
        <dbReference type="Pfam" id="PF05699"/>
    </source>
</evidence>
<dbReference type="InterPro" id="IPR052717">
    <property type="entry name" value="Vacuolar_transposase_reg"/>
</dbReference>
<dbReference type="HOGENOM" id="CLU_328873_0_0_1"/>
<dbReference type="EnsemblProtists" id="Phyra75306">
    <property type="protein sequence ID" value="Phyra75306"/>
    <property type="gene ID" value="Phyra75306"/>
</dbReference>
<dbReference type="InterPro" id="IPR008906">
    <property type="entry name" value="HATC_C_dom"/>
</dbReference>
<dbReference type="eggNOG" id="ENOG502SICE">
    <property type="taxonomic scope" value="Eukaryota"/>
</dbReference>
<dbReference type="PANTHER" id="PTHR46169:SF29">
    <property type="entry name" value="DNA REPLICATION-RELATED ELEMENT FACTOR, ISOFORM A"/>
    <property type="match status" value="1"/>
</dbReference>
<feature type="region of interest" description="Disordered" evidence="1">
    <location>
        <begin position="92"/>
        <end position="146"/>
    </location>
</feature>
<proteinExistence type="predicted"/>
<dbReference type="InParanoid" id="H3GHC0"/>
<dbReference type="SUPFAM" id="SSF53098">
    <property type="entry name" value="Ribonuclease H-like"/>
    <property type="match status" value="1"/>
</dbReference>
<dbReference type="InterPro" id="IPR012337">
    <property type="entry name" value="RNaseH-like_sf"/>
</dbReference>
<dbReference type="AlphaFoldDB" id="H3GHC0"/>
<dbReference type="Pfam" id="PF05699">
    <property type="entry name" value="Dimer_Tnp_hAT"/>
    <property type="match status" value="1"/>
</dbReference>
<evidence type="ECO:0000313" key="4">
    <source>
        <dbReference type="Proteomes" id="UP000005238"/>
    </source>
</evidence>
<organism evidence="3 4">
    <name type="scientific">Phytophthora ramorum</name>
    <name type="common">Sudden oak death agent</name>
    <dbReference type="NCBI Taxonomy" id="164328"/>
    <lineage>
        <taxon>Eukaryota</taxon>
        <taxon>Sar</taxon>
        <taxon>Stramenopiles</taxon>
        <taxon>Oomycota</taxon>
        <taxon>Peronosporomycetes</taxon>
        <taxon>Peronosporales</taxon>
        <taxon>Peronosporaceae</taxon>
        <taxon>Phytophthora</taxon>
    </lineage>
</organism>